<organism evidence="3 4">
    <name type="scientific">Halopiger aswanensis</name>
    <dbReference type="NCBI Taxonomy" id="148449"/>
    <lineage>
        <taxon>Archaea</taxon>
        <taxon>Methanobacteriati</taxon>
        <taxon>Methanobacteriota</taxon>
        <taxon>Stenosarchaea group</taxon>
        <taxon>Halobacteria</taxon>
        <taxon>Halobacteriales</taxon>
        <taxon>Natrialbaceae</taxon>
        <taxon>Halopiger</taxon>
    </lineage>
</organism>
<proteinExistence type="predicted"/>
<protein>
    <submittedName>
        <fullName evidence="3">Putative dehydrogenase</fullName>
    </submittedName>
</protein>
<dbReference type="RefSeq" id="WP_120246344.1">
    <property type="nucleotide sequence ID" value="NZ_RAPO01000004.1"/>
</dbReference>
<comment type="caution">
    <text evidence="3">The sequence shown here is derived from an EMBL/GenBank/DDBJ whole genome shotgun (WGS) entry which is preliminary data.</text>
</comment>
<gene>
    <name evidence="3" type="ORF">ATJ93_4024</name>
</gene>
<dbReference type="Pfam" id="PF22725">
    <property type="entry name" value="GFO_IDH_MocA_C3"/>
    <property type="match status" value="1"/>
</dbReference>
<feature type="domain" description="GFO/IDH/MocA-like oxidoreductase" evidence="2">
    <location>
        <begin position="135"/>
        <end position="254"/>
    </location>
</feature>
<dbReference type="SUPFAM" id="SSF55347">
    <property type="entry name" value="Glyceraldehyde-3-phosphate dehydrogenase-like, C-terminal domain"/>
    <property type="match status" value="1"/>
</dbReference>
<sequence>MAASDFRYGVVGCAGMGENHADAVEDLEDATLVACADIDEGIARSFADAYDVAWYTDPGEMAVEADLDIVSVCTPNGTHLEIVSALAEAGVDILCEKPLEITRERVDELIDVCEREGITLGGIFQRRLYGGPQFAREVVADGQLGDLVLGEVEVKWHRDPSYYEDIGWHGTTDLDGGVLLTQALHGIDLLQWTAGEIERIAAELDTVHHDVEVPDTAVASVEFANGGYGQITGTTAMYPEERLSLNLHGTEGSFKWHEDELDLFETKAGAEATPEPFHMGTGIAGQVRDFVAAIRDDREPMIPPEEARKALDITFAAEEAARTGQWVDVEYGARE</sequence>
<dbReference type="EMBL" id="RAPO01000004">
    <property type="protein sequence ID" value="RKD89197.1"/>
    <property type="molecule type" value="Genomic_DNA"/>
</dbReference>
<name>A0A419W126_9EURY</name>
<dbReference type="AlphaFoldDB" id="A0A419W126"/>
<dbReference type="Gene3D" id="3.40.50.720">
    <property type="entry name" value="NAD(P)-binding Rossmann-like Domain"/>
    <property type="match status" value="1"/>
</dbReference>
<dbReference type="InterPro" id="IPR036291">
    <property type="entry name" value="NAD(P)-bd_dom_sf"/>
</dbReference>
<accession>A0A419W126</accession>
<evidence type="ECO:0000259" key="2">
    <source>
        <dbReference type="Pfam" id="PF22725"/>
    </source>
</evidence>
<dbReference type="InterPro" id="IPR000683">
    <property type="entry name" value="Gfo/Idh/MocA-like_OxRdtase_N"/>
</dbReference>
<dbReference type="Proteomes" id="UP000283805">
    <property type="component" value="Unassembled WGS sequence"/>
</dbReference>
<feature type="domain" description="Gfo/Idh/MocA-like oxidoreductase N-terminal" evidence="1">
    <location>
        <begin position="6"/>
        <end position="119"/>
    </location>
</feature>
<dbReference type="Gene3D" id="3.30.360.10">
    <property type="entry name" value="Dihydrodipicolinate Reductase, domain 2"/>
    <property type="match status" value="1"/>
</dbReference>
<dbReference type="GO" id="GO:0000166">
    <property type="term" value="F:nucleotide binding"/>
    <property type="evidence" value="ECO:0007669"/>
    <property type="project" value="InterPro"/>
</dbReference>
<evidence type="ECO:0000313" key="4">
    <source>
        <dbReference type="Proteomes" id="UP000283805"/>
    </source>
</evidence>
<dbReference type="InterPro" id="IPR052515">
    <property type="entry name" value="Gfo/Idh/MocA_Oxidoreductase"/>
</dbReference>
<dbReference type="InterPro" id="IPR055170">
    <property type="entry name" value="GFO_IDH_MocA-like_dom"/>
</dbReference>
<dbReference type="PANTHER" id="PTHR43249:SF1">
    <property type="entry name" value="D-GLUCOSIDE 3-DEHYDROGENASE"/>
    <property type="match status" value="1"/>
</dbReference>
<dbReference type="Pfam" id="PF01408">
    <property type="entry name" value="GFO_IDH_MocA"/>
    <property type="match status" value="1"/>
</dbReference>
<reference evidence="3 4" key="1">
    <citation type="submission" date="2018-09" db="EMBL/GenBank/DDBJ databases">
        <title>Genomic Encyclopedia of Archaeal and Bacterial Type Strains, Phase II (KMG-II): from individual species to whole genera.</title>
        <authorList>
            <person name="Goeker M."/>
        </authorList>
    </citation>
    <scope>NUCLEOTIDE SEQUENCE [LARGE SCALE GENOMIC DNA]</scope>
    <source>
        <strain evidence="3 4">DSM 13151</strain>
    </source>
</reference>
<dbReference type="SUPFAM" id="SSF51735">
    <property type="entry name" value="NAD(P)-binding Rossmann-fold domains"/>
    <property type="match status" value="1"/>
</dbReference>
<evidence type="ECO:0000313" key="3">
    <source>
        <dbReference type="EMBL" id="RKD89197.1"/>
    </source>
</evidence>
<dbReference type="PANTHER" id="PTHR43249">
    <property type="entry name" value="UDP-N-ACETYL-2-AMINO-2-DEOXY-D-GLUCURONATE OXIDASE"/>
    <property type="match status" value="1"/>
</dbReference>
<keyword evidence="4" id="KW-1185">Reference proteome</keyword>
<evidence type="ECO:0000259" key="1">
    <source>
        <dbReference type="Pfam" id="PF01408"/>
    </source>
</evidence>
<dbReference type="OrthoDB" id="25239at2157"/>